<name>A0AA36EZ74_OCTVU</name>
<dbReference type="SUPFAM" id="SSF81383">
    <property type="entry name" value="F-box domain"/>
    <property type="match status" value="1"/>
</dbReference>
<protein>
    <submittedName>
        <fullName evidence="2">F-box LRR-repeat 2-like isoform X3</fullName>
    </submittedName>
</protein>
<proteinExistence type="predicted"/>
<reference evidence="2" key="1">
    <citation type="submission" date="2023-08" db="EMBL/GenBank/DDBJ databases">
        <authorList>
            <person name="Alioto T."/>
            <person name="Alioto T."/>
            <person name="Gomez Garrido J."/>
        </authorList>
    </citation>
    <scope>NUCLEOTIDE SEQUENCE</scope>
</reference>
<dbReference type="AlphaFoldDB" id="A0AA36EZ74"/>
<evidence type="ECO:0000313" key="2">
    <source>
        <dbReference type="EMBL" id="CAI9718684.1"/>
    </source>
</evidence>
<dbReference type="GO" id="GO:0031398">
    <property type="term" value="P:positive regulation of protein ubiquitination"/>
    <property type="evidence" value="ECO:0007669"/>
    <property type="project" value="TreeGrafter"/>
</dbReference>
<keyword evidence="3" id="KW-1185">Reference proteome</keyword>
<sequence length="551" mass="63456">MGIHNLFLNDWYKVSSSSGVAVKSSWYNKNYGGSSYERTVHSSSPAQSNIVIQDRMVTQTVSSVLINEMPDKILLQIFSFLKHRELGKIARVCKRWRLIAYDSRLWQAVSLRPEFSGLHVNNTETLLALINIRFGSTLRYIELPCELITSPVLHDLANKCPNLKYMTLDFSNAMQLHDFNDLNAFPCNLRSLCICLSEVIFLEGFMRRIYSCLSSLEVLHLIGTFELSSEAEEENYEVINISKIKAHTPNLRIINMYGIGFVDDSHVEMLASNSIHLEVLALNFCLRVKGSSFSMLIQKCKKLKSLLLQHTGVEDSFMMAVPWEQSIIHELDLTSTELSKECLENILLRMPGFIYLGLGYCEFFTDTILEKLMETGKFMKLRAIDISHTNALSENSIYNFLLTYGKNLKGLMLSGKPKLTENFWLNVIPFLKNIKICRLGTANGWFLRINTRVHIDQIIEAFAQHCAYMDRLEIQWDPDTIRFSDKSNKFVDHIRLRCPHLRSITLSDGEYYEMVKSNFERADKKRVVRTTINYNTSIVSLLSQYNDLLFN</sequence>
<dbReference type="SMART" id="SM00256">
    <property type="entry name" value="FBOX"/>
    <property type="match status" value="1"/>
</dbReference>
<dbReference type="InterPro" id="IPR036047">
    <property type="entry name" value="F-box-like_dom_sf"/>
</dbReference>
<dbReference type="SUPFAM" id="SSF52047">
    <property type="entry name" value="RNI-like"/>
    <property type="match status" value="1"/>
</dbReference>
<dbReference type="Proteomes" id="UP001162480">
    <property type="component" value="Chromosome 2"/>
</dbReference>
<evidence type="ECO:0000259" key="1">
    <source>
        <dbReference type="PROSITE" id="PS50181"/>
    </source>
</evidence>
<dbReference type="PROSITE" id="PS50181">
    <property type="entry name" value="FBOX"/>
    <property type="match status" value="1"/>
</dbReference>
<dbReference type="PANTHER" id="PTHR20933">
    <property type="entry name" value="F-BOX ONLY PROTEIN 33"/>
    <property type="match status" value="1"/>
</dbReference>
<dbReference type="PANTHER" id="PTHR20933:SF4">
    <property type="entry name" value="F-BOX INVOLVED IN POLYQ PATHOGENESIS, ISOFORM A"/>
    <property type="match status" value="1"/>
</dbReference>
<dbReference type="Pfam" id="PF12937">
    <property type="entry name" value="F-box-like"/>
    <property type="match status" value="1"/>
</dbReference>
<feature type="domain" description="F-box" evidence="1">
    <location>
        <begin position="63"/>
        <end position="109"/>
    </location>
</feature>
<accession>A0AA36EZ74</accession>
<organism evidence="2 3">
    <name type="scientific">Octopus vulgaris</name>
    <name type="common">Common octopus</name>
    <dbReference type="NCBI Taxonomy" id="6645"/>
    <lineage>
        <taxon>Eukaryota</taxon>
        <taxon>Metazoa</taxon>
        <taxon>Spiralia</taxon>
        <taxon>Lophotrochozoa</taxon>
        <taxon>Mollusca</taxon>
        <taxon>Cephalopoda</taxon>
        <taxon>Coleoidea</taxon>
        <taxon>Octopodiformes</taxon>
        <taxon>Octopoda</taxon>
        <taxon>Incirrata</taxon>
        <taxon>Octopodidae</taxon>
        <taxon>Octopus</taxon>
    </lineage>
</organism>
<dbReference type="InterPro" id="IPR001810">
    <property type="entry name" value="F-box_dom"/>
</dbReference>
<gene>
    <name evidence="2" type="ORF">OCTVUL_1B017320</name>
</gene>
<dbReference type="InterPro" id="IPR032675">
    <property type="entry name" value="LRR_dom_sf"/>
</dbReference>
<dbReference type="EMBL" id="OX597815">
    <property type="protein sequence ID" value="CAI9718684.1"/>
    <property type="molecule type" value="Genomic_DNA"/>
</dbReference>
<evidence type="ECO:0000313" key="3">
    <source>
        <dbReference type="Proteomes" id="UP001162480"/>
    </source>
</evidence>
<dbReference type="Gene3D" id="3.80.10.10">
    <property type="entry name" value="Ribonuclease Inhibitor"/>
    <property type="match status" value="2"/>
</dbReference>